<comment type="caution">
    <text evidence="2">The sequence shown here is derived from an EMBL/GenBank/DDBJ whole genome shotgun (WGS) entry which is preliminary data.</text>
</comment>
<sequence length="108" mass="11055">MTPSPATKSQVQTNLGPGAADRRSGHDRHPIPIPRSERMIDDAPSGRTADDPSCECSHYGQSHPYSAHTDEGCTEYDSYGLPCTCPGSGPTGTLGIAGGDDTVGGGPG</sequence>
<feature type="compositionally biased region" description="Basic and acidic residues" evidence="1">
    <location>
        <begin position="20"/>
        <end position="41"/>
    </location>
</feature>
<name>A0ABQ4DYJ2_9ACTN</name>
<evidence type="ECO:0000313" key="2">
    <source>
        <dbReference type="EMBL" id="GIG87535.1"/>
    </source>
</evidence>
<accession>A0ABQ4DYJ2</accession>
<proteinExistence type="predicted"/>
<keyword evidence="3" id="KW-1185">Reference proteome</keyword>
<dbReference type="EMBL" id="BONW01000012">
    <property type="protein sequence ID" value="GIG87535.1"/>
    <property type="molecule type" value="Genomic_DNA"/>
</dbReference>
<gene>
    <name evidence="2" type="ORF">Pen02_24710</name>
</gene>
<feature type="region of interest" description="Disordered" evidence="1">
    <location>
        <begin position="1"/>
        <end position="71"/>
    </location>
</feature>
<feature type="compositionally biased region" description="Polar residues" evidence="1">
    <location>
        <begin position="1"/>
        <end position="15"/>
    </location>
</feature>
<dbReference type="Proteomes" id="UP000646749">
    <property type="component" value="Unassembled WGS sequence"/>
</dbReference>
<protein>
    <submittedName>
        <fullName evidence="2">Uncharacterized protein</fullName>
    </submittedName>
</protein>
<evidence type="ECO:0000313" key="3">
    <source>
        <dbReference type="Proteomes" id="UP000646749"/>
    </source>
</evidence>
<organism evidence="2 3">
    <name type="scientific">Plantactinospora endophytica</name>
    <dbReference type="NCBI Taxonomy" id="673535"/>
    <lineage>
        <taxon>Bacteria</taxon>
        <taxon>Bacillati</taxon>
        <taxon>Actinomycetota</taxon>
        <taxon>Actinomycetes</taxon>
        <taxon>Micromonosporales</taxon>
        <taxon>Micromonosporaceae</taxon>
        <taxon>Plantactinospora</taxon>
    </lineage>
</organism>
<reference evidence="2 3" key="1">
    <citation type="submission" date="2021-01" db="EMBL/GenBank/DDBJ databases">
        <title>Whole genome shotgun sequence of Plantactinospora endophytica NBRC 110450.</title>
        <authorList>
            <person name="Komaki H."/>
            <person name="Tamura T."/>
        </authorList>
    </citation>
    <scope>NUCLEOTIDE SEQUENCE [LARGE SCALE GENOMIC DNA]</scope>
    <source>
        <strain evidence="2 3">NBRC 110450</strain>
    </source>
</reference>
<evidence type="ECO:0000256" key="1">
    <source>
        <dbReference type="SAM" id="MobiDB-lite"/>
    </source>
</evidence>